<evidence type="ECO:0000256" key="4">
    <source>
        <dbReference type="ARBA" id="ARBA00022960"/>
    </source>
</evidence>
<dbReference type="Pfam" id="PF00768">
    <property type="entry name" value="Peptidase_S11"/>
    <property type="match status" value="1"/>
</dbReference>
<dbReference type="PANTHER" id="PTHR21581">
    <property type="entry name" value="D-ALANYL-D-ALANINE CARBOXYPEPTIDASE"/>
    <property type="match status" value="1"/>
</dbReference>
<keyword evidence="4" id="KW-0133">Cell shape</keyword>
<keyword evidence="6" id="KW-0961">Cell wall biogenesis/degradation</keyword>
<organism evidence="11 12">
    <name type="scientific">Fictibacillus norfolkensis</name>
    <dbReference type="NCBI Taxonomy" id="2762233"/>
    <lineage>
        <taxon>Bacteria</taxon>
        <taxon>Bacillati</taxon>
        <taxon>Bacillota</taxon>
        <taxon>Bacilli</taxon>
        <taxon>Bacillales</taxon>
        <taxon>Fictibacillaceae</taxon>
        <taxon>Fictibacillus</taxon>
    </lineage>
</organism>
<dbReference type="Gene3D" id="3.40.710.10">
    <property type="entry name" value="DD-peptidase/beta-lactamase superfamily"/>
    <property type="match status" value="1"/>
</dbReference>
<keyword evidence="3" id="KW-0378">Hydrolase</keyword>
<dbReference type="RefSeq" id="WP_191755214.1">
    <property type="nucleotide sequence ID" value="NZ_JACSQM010000011.1"/>
</dbReference>
<comment type="similarity">
    <text evidence="1 7">Belongs to the peptidase S11 family.</text>
</comment>
<keyword evidence="8" id="KW-0472">Membrane</keyword>
<feature type="transmembrane region" description="Helical" evidence="8">
    <location>
        <begin position="365"/>
        <end position="383"/>
    </location>
</feature>
<dbReference type="SUPFAM" id="SSF56601">
    <property type="entry name" value="beta-lactamase/transpeptidase-like"/>
    <property type="match status" value="1"/>
</dbReference>
<evidence type="ECO:0000256" key="5">
    <source>
        <dbReference type="ARBA" id="ARBA00022984"/>
    </source>
</evidence>
<dbReference type="InterPro" id="IPR001967">
    <property type="entry name" value="Peptidase_S11_N"/>
</dbReference>
<evidence type="ECO:0000256" key="7">
    <source>
        <dbReference type="RuleBase" id="RU004016"/>
    </source>
</evidence>
<feature type="chain" id="PRO_5045087093" evidence="9">
    <location>
        <begin position="24"/>
        <end position="402"/>
    </location>
</feature>
<keyword evidence="8" id="KW-0812">Transmembrane</keyword>
<protein>
    <submittedName>
        <fullName evidence="11">D-alanyl-D-alanine carboxypeptidase</fullName>
    </submittedName>
</protein>
<evidence type="ECO:0000256" key="2">
    <source>
        <dbReference type="ARBA" id="ARBA00022729"/>
    </source>
</evidence>
<keyword evidence="2 9" id="KW-0732">Signal</keyword>
<keyword evidence="8" id="KW-1133">Transmembrane helix</keyword>
<evidence type="ECO:0000256" key="8">
    <source>
        <dbReference type="SAM" id="Phobius"/>
    </source>
</evidence>
<name>A0ABR8SR56_9BACL</name>
<evidence type="ECO:0000313" key="12">
    <source>
        <dbReference type="Proteomes" id="UP000603641"/>
    </source>
</evidence>
<sequence length="402" mass="44516">MKKLSLILVFSLVMLVNTQFVQATGENTPDIKSESAVMIDAKTGDILYQKNSSEQMYPASITKIITGILAIESGKLDDSVVVSSDAVRAEGTRVYLMEGEQVPLKKLVQGLLINSGNDAAVAIAEYVAGDVDTFADQMNAFAKKVGADNTHFVNPNGLFDEEHYTTAEDMAKITQYAMQNEEFREIVSTKELPWVGEGWETTLRNHHQLLWDYEGTIGVKNGYVDESKHTLVTAVSRNNLDVIIVTLKAPTSRAAYWDTMALGDYGFKSFERQTLSAGTKIEALNGKTYPLKEDLAVTLPKGEEPVQEVSSDGELQLKDSSGHVLLSHTLFKEKEKEKEASATVDSKSVETVDSTFMQSVVKAGIFLYSGLLLLLAFLVILRMRSQKHKHKKMRQVARSYVK</sequence>
<reference evidence="11 12" key="1">
    <citation type="submission" date="2020-08" db="EMBL/GenBank/DDBJ databases">
        <title>A Genomic Blueprint of the Chicken Gut Microbiome.</title>
        <authorList>
            <person name="Gilroy R."/>
            <person name="Ravi A."/>
            <person name="Getino M."/>
            <person name="Pursley I."/>
            <person name="Horton D.L."/>
            <person name="Alikhan N.-F."/>
            <person name="Baker D."/>
            <person name="Gharbi K."/>
            <person name="Hall N."/>
            <person name="Watson M."/>
            <person name="Adriaenssens E.M."/>
            <person name="Foster-Nyarko E."/>
            <person name="Jarju S."/>
            <person name="Secka A."/>
            <person name="Antonio M."/>
            <person name="Oren A."/>
            <person name="Chaudhuri R."/>
            <person name="La Ragione R.M."/>
            <person name="Hildebrand F."/>
            <person name="Pallen M.J."/>
        </authorList>
    </citation>
    <scope>NUCLEOTIDE SEQUENCE [LARGE SCALE GENOMIC DNA]</scope>
    <source>
        <strain evidence="11 12">Sa2CUA10</strain>
    </source>
</reference>
<dbReference type="EMBL" id="JACSQM010000011">
    <property type="protein sequence ID" value="MBD7965991.1"/>
    <property type="molecule type" value="Genomic_DNA"/>
</dbReference>
<dbReference type="PANTHER" id="PTHR21581:SF33">
    <property type="entry name" value="D-ALANYL-D-ALANINE CARBOXYPEPTIDASE DACB"/>
    <property type="match status" value="1"/>
</dbReference>
<dbReference type="Proteomes" id="UP000603641">
    <property type="component" value="Unassembled WGS sequence"/>
</dbReference>
<dbReference type="GO" id="GO:0004180">
    <property type="term" value="F:carboxypeptidase activity"/>
    <property type="evidence" value="ECO:0007669"/>
    <property type="project" value="UniProtKB-KW"/>
</dbReference>
<keyword evidence="5" id="KW-0573">Peptidoglycan synthesis</keyword>
<keyword evidence="11" id="KW-0121">Carboxypeptidase</keyword>
<accession>A0ABR8SR56</accession>
<comment type="caution">
    <text evidence="11">The sequence shown here is derived from an EMBL/GenBank/DDBJ whole genome shotgun (WGS) entry which is preliminary data.</text>
</comment>
<evidence type="ECO:0000256" key="9">
    <source>
        <dbReference type="SAM" id="SignalP"/>
    </source>
</evidence>
<dbReference type="PRINTS" id="PR00725">
    <property type="entry name" value="DADACBPTASE1"/>
</dbReference>
<evidence type="ECO:0000259" key="10">
    <source>
        <dbReference type="Pfam" id="PF00768"/>
    </source>
</evidence>
<keyword evidence="12" id="KW-1185">Reference proteome</keyword>
<dbReference type="InterPro" id="IPR018044">
    <property type="entry name" value="Peptidase_S11"/>
</dbReference>
<keyword evidence="11" id="KW-0645">Protease</keyword>
<gene>
    <name evidence="11" type="ORF">H9648_18190</name>
</gene>
<evidence type="ECO:0000256" key="6">
    <source>
        <dbReference type="ARBA" id="ARBA00023316"/>
    </source>
</evidence>
<feature type="domain" description="Peptidase S11 D-alanyl-D-alanine carboxypeptidase A N-terminal" evidence="10">
    <location>
        <begin position="24"/>
        <end position="250"/>
    </location>
</feature>
<evidence type="ECO:0000313" key="11">
    <source>
        <dbReference type="EMBL" id="MBD7965991.1"/>
    </source>
</evidence>
<dbReference type="InterPro" id="IPR012338">
    <property type="entry name" value="Beta-lactam/transpept-like"/>
</dbReference>
<proteinExistence type="inferred from homology"/>
<evidence type="ECO:0000256" key="3">
    <source>
        <dbReference type="ARBA" id="ARBA00022801"/>
    </source>
</evidence>
<evidence type="ECO:0000256" key="1">
    <source>
        <dbReference type="ARBA" id="ARBA00007164"/>
    </source>
</evidence>
<feature type="signal peptide" evidence="9">
    <location>
        <begin position="1"/>
        <end position="23"/>
    </location>
</feature>